<comment type="pathway">
    <text evidence="7">Cell wall biogenesis; peptidoglycan biosynthesis.</text>
</comment>
<evidence type="ECO:0000256" key="7">
    <source>
        <dbReference type="HAMAP-Rule" id="MF_00258"/>
    </source>
</evidence>
<comment type="caution">
    <text evidence="8">The sequence shown here is derived from an EMBL/GenBank/DDBJ whole genome shotgun (WGS) entry which is preliminary data.</text>
</comment>
<dbReference type="Proteomes" id="UP001429357">
    <property type="component" value="Unassembled WGS sequence"/>
</dbReference>
<gene>
    <name evidence="7" type="primary">murI</name>
    <name evidence="8" type="ORF">BAU18_001680</name>
</gene>
<comment type="catalytic activity">
    <reaction evidence="1 7">
        <text>L-glutamate = D-glutamate</text>
        <dbReference type="Rhea" id="RHEA:12813"/>
        <dbReference type="ChEBI" id="CHEBI:29985"/>
        <dbReference type="ChEBI" id="CHEBI:29986"/>
        <dbReference type="EC" id="5.1.1.3"/>
    </reaction>
</comment>
<protein>
    <recommendedName>
        <fullName evidence="2 7">Glutamate racemase</fullName>
        <ecNumber evidence="2 7">5.1.1.3</ecNumber>
    </recommendedName>
</protein>
<dbReference type="EMBL" id="MAEI02000001">
    <property type="protein sequence ID" value="MEO1782087.1"/>
    <property type="molecule type" value="Genomic_DNA"/>
</dbReference>
<keyword evidence="3 7" id="KW-0133">Cell shape</keyword>
<evidence type="ECO:0000256" key="3">
    <source>
        <dbReference type="ARBA" id="ARBA00022960"/>
    </source>
</evidence>
<dbReference type="PANTHER" id="PTHR21198:SF2">
    <property type="entry name" value="GLUTAMATE RACEMASE"/>
    <property type="match status" value="1"/>
</dbReference>
<dbReference type="SUPFAM" id="SSF53681">
    <property type="entry name" value="Aspartate/glutamate racemase"/>
    <property type="match status" value="2"/>
</dbReference>
<dbReference type="NCBIfam" id="NF002035">
    <property type="entry name" value="PRK00865.1-3"/>
    <property type="match status" value="1"/>
</dbReference>
<dbReference type="InterPro" id="IPR018187">
    <property type="entry name" value="Asp/Glu_racemase_AS_1"/>
</dbReference>
<keyword evidence="4 7" id="KW-0573">Peptidoglycan synthesis</keyword>
<name>A0ABV0F4V5_9ENTE</name>
<dbReference type="RefSeq" id="WP_161870459.1">
    <property type="nucleotide sequence ID" value="NZ_MAEI02000001.1"/>
</dbReference>
<dbReference type="Gene3D" id="3.40.50.1860">
    <property type="match status" value="2"/>
</dbReference>
<feature type="active site" description="Proton donor/acceptor" evidence="7">
    <location>
        <position position="185"/>
    </location>
</feature>
<dbReference type="PROSITE" id="PS00923">
    <property type="entry name" value="ASP_GLU_RACEMASE_1"/>
    <property type="match status" value="1"/>
</dbReference>
<evidence type="ECO:0000256" key="4">
    <source>
        <dbReference type="ARBA" id="ARBA00022984"/>
    </source>
</evidence>
<evidence type="ECO:0000256" key="1">
    <source>
        <dbReference type="ARBA" id="ARBA00001602"/>
    </source>
</evidence>
<feature type="binding site" evidence="7">
    <location>
        <begin position="186"/>
        <end position="187"/>
    </location>
    <ligand>
        <name>substrate</name>
    </ligand>
</feature>
<dbReference type="PANTHER" id="PTHR21198">
    <property type="entry name" value="GLUTAMATE RACEMASE"/>
    <property type="match status" value="1"/>
</dbReference>
<dbReference type="InterPro" id="IPR033134">
    <property type="entry name" value="Asp/Glu_racemase_AS_2"/>
</dbReference>
<evidence type="ECO:0000256" key="6">
    <source>
        <dbReference type="ARBA" id="ARBA00023316"/>
    </source>
</evidence>
<dbReference type="EC" id="5.1.1.3" evidence="2 7"/>
<organism evidence="8 9">
    <name type="scientific">Enterococcus diestrammenae</name>
    <dbReference type="NCBI Taxonomy" id="1155073"/>
    <lineage>
        <taxon>Bacteria</taxon>
        <taxon>Bacillati</taxon>
        <taxon>Bacillota</taxon>
        <taxon>Bacilli</taxon>
        <taxon>Lactobacillales</taxon>
        <taxon>Enterococcaceae</taxon>
        <taxon>Enterococcus</taxon>
    </lineage>
</organism>
<dbReference type="InterPro" id="IPR004391">
    <property type="entry name" value="Glu_race"/>
</dbReference>
<keyword evidence="5 7" id="KW-0413">Isomerase</keyword>
<dbReference type="InterPro" id="IPR001920">
    <property type="entry name" value="Asp/Glu_race"/>
</dbReference>
<evidence type="ECO:0000256" key="2">
    <source>
        <dbReference type="ARBA" id="ARBA00013090"/>
    </source>
</evidence>
<dbReference type="InterPro" id="IPR015942">
    <property type="entry name" value="Asp/Glu/hydantoin_racemase"/>
</dbReference>
<reference evidence="8" key="1">
    <citation type="submission" date="2016-06" db="EMBL/GenBank/DDBJ databases">
        <authorList>
            <person name="Van Tyne D."/>
        </authorList>
    </citation>
    <scope>NUCLEOTIDE SEQUENCE</scope>
    <source>
        <strain evidence="8">JM9A</strain>
    </source>
</reference>
<dbReference type="Pfam" id="PF01177">
    <property type="entry name" value="Asp_Glu_race"/>
    <property type="match status" value="1"/>
</dbReference>
<keyword evidence="9" id="KW-1185">Reference proteome</keyword>
<feature type="binding site" evidence="7">
    <location>
        <begin position="11"/>
        <end position="12"/>
    </location>
    <ligand>
        <name>substrate</name>
    </ligand>
</feature>
<dbReference type="NCBIfam" id="TIGR00067">
    <property type="entry name" value="glut_race"/>
    <property type="match status" value="1"/>
</dbReference>
<reference evidence="8" key="2">
    <citation type="submission" date="2024-02" db="EMBL/GenBank/DDBJ databases">
        <title>The Genome Sequence of Enterococcus diestrammenae JM9A.</title>
        <authorList>
            <person name="Earl A."/>
            <person name="Manson A."/>
            <person name="Gilmore M."/>
            <person name="Sanders J."/>
            <person name="Shea T."/>
            <person name="Howe W."/>
            <person name="Livny J."/>
            <person name="Cuomo C."/>
            <person name="Neafsey D."/>
            <person name="Birren B."/>
        </authorList>
    </citation>
    <scope>NUCLEOTIDE SEQUENCE</scope>
    <source>
        <strain evidence="8">JM9A</strain>
    </source>
</reference>
<comment type="function">
    <text evidence="7">Provides the (R)-glutamate required for cell wall biosynthesis.</text>
</comment>
<evidence type="ECO:0000313" key="8">
    <source>
        <dbReference type="EMBL" id="MEO1782087.1"/>
    </source>
</evidence>
<proteinExistence type="inferred from homology"/>
<keyword evidence="6 7" id="KW-0961">Cell wall biogenesis/degradation</keyword>
<feature type="active site" description="Proton donor/acceptor" evidence="7">
    <location>
        <position position="74"/>
    </location>
</feature>
<evidence type="ECO:0000313" key="9">
    <source>
        <dbReference type="Proteomes" id="UP001429357"/>
    </source>
</evidence>
<evidence type="ECO:0000256" key="5">
    <source>
        <dbReference type="ARBA" id="ARBA00023235"/>
    </source>
</evidence>
<dbReference type="PROSITE" id="PS00924">
    <property type="entry name" value="ASP_GLU_RACEMASE_2"/>
    <property type="match status" value="1"/>
</dbReference>
<sequence length="268" mass="28992">MNEQRPIGFIDSGVGGLTVVKEALRQLPNEAFVYLGDTARCPYGPRPAEQVVTFTRQMANFLMKQEIKLLVIACNTATAVALETIREELPIPVVGVILPGTRAAVKATTTGRIGVIGTQGTIKSHSYHRAIAAKSSQTQIFGLACPKFVPIVESNEYHSSIAKKVVAESLKPLRGKKIDTLILGCTHYPLLRPLIQNYMGPAITLIDSGAETVGEVSVLLDYFNIGNPDPANVGSCHFFTTGSTKMFDEIANDWLPVKVTSEHVDLGK</sequence>
<feature type="binding site" evidence="7">
    <location>
        <begin position="43"/>
        <end position="44"/>
    </location>
    <ligand>
        <name>substrate</name>
    </ligand>
</feature>
<dbReference type="HAMAP" id="MF_00258">
    <property type="entry name" value="Glu_racemase"/>
    <property type="match status" value="1"/>
</dbReference>
<comment type="similarity">
    <text evidence="7">Belongs to the aspartate/glutamate racemases family.</text>
</comment>
<accession>A0ABV0F4V5</accession>
<feature type="binding site" evidence="7">
    <location>
        <begin position="75"/>
        <end position="76"/>
    </location>
    <ligand>
        <name>substrate</name>
    </ligand>
</feature>